<protein>
    <recommendedName>
        <fullName evidence="1">NAD(P)-binding domain-containing protein</fullName>
    </recommendedName>
</protein>
<accession>A0A0R1NKC4</accession>
<gene>
    <name evidence="2" type="ORF">FC98_GL001311</name>
</gene>
<dbReference type="PATRIC" id="fig|1423766.4.peg.1355"/>
<feature type="domain" description="NAD(P)-binding" evidence="1">
    <location>
        <begin position="9"/>
        <end position="188"/>
    </location>
</feature>
<dbReference type="PANTHER" id="PTHR43162:SF1">
    <property type="entry name" value="PRESTALK A DIFFERENTIATION PROTEIN A"/>
    <property type="match status" value="1"/>
</dbReference>
<comment type="caution">
    <text evidence="2">The sequence shown here is derived from an EMBL/GenBank/DDBJ whole genome shotgun (WGS) entry which is preliminary data.</text>
</comment>
<dbReference type="EMBL" id="AZEB01000022">
    <property type="protein sequence ID" value="KRL20721.1"/>
    <property type="molecule type" value="Genomic_DNA"/>
</dbReference>
<dbReference type="SUPFAM" id="SSF51735">
    <property type="entry name" value="NAD(P)-binding Rossmann-fold domains"/>
    <property type="match status" value="1"/>
</dbReference>
<evidence type="ECO:0000313" key="2">
    <source>
        <dbReference type="EMBL" id="KRL20721.1"/>
    </source>
</evidence>
<dbReference type="Gene3D" id="3.40.50.720">
    <property type="entry name" value="NAD(P)-binding Rossmann-like Domain"/>
    <property type="match status" value="1"/>
</dbReference>
<reference evidence="2 3" key="1">
    <citation type="journal article" date="2015" name="Genome Announc.">
        <title>Expanding the biotechnology potential of lactobacilli through comparative genomics of 213 strains and associated genera.</title>
        <authorList>
            <person name="Sun Z."/>
            <person name="Harris H.M."/>
            <person name="McCann A."/>
            <person name="Guo C."/>
            <person name="Argimon S."/>
            <person name="Zhang W."/>
            <person name="Yang X."/>
            <person name="Jeffery I.B."/>
            <person name="Cooney J.C."/>
            <person name="Kagawa T.F."/>
            <person name="Liu W."/>
            <person name="Song Y."/>
            <person name="Salvetti E."/>
            <person name="Wrobel A."/>
            <person name="Rasinkangas P."/>
            <person name="Parkhill J."/>
            <person name="Rea M.C."/>
            <person name="O'Sullivan O."/>
            <person name="Ritari J."/>
            <person name="Douillard F.P."/>
            <person name="Paul Ross R."/>
            <person name="Yang R."/>
            <person name="Briner A.E."/>
            <person name="Felis G.E."/>
            <person name="de Vos W.M."/>
            <person name="Barrangou R."/>
            <person name="Klaenhammer T.R."/>
            <person name="Caufield P.W."/>
            <person name="Cui Y."/>
            <person name="Zhang H."/>
            <person name="O'Toole P.W."/>
        </authorList>
    </citation>
    <scope>NUCLEOTIDE SEQUENCE [LARGE SCALE GENOMIC DNA]</scope>
    <source>
        <strain evidence="2 3">DSM 19906</strain>
    </source>
</reference>
<dbReference type="InterPro" id="IPR036291">
    <property type="entry name" value="NAD(P)-bd_dom_sf"/>
</dbReference>
<dbReference type="RefSeq" id="WP_008855347.1">
    <property type="nucleotide sequence ID" value="NZ_AZEB01000022.1"/>
</dbReference>
<dbReference type="InterPro" id="IPR016040">
    <property type="entry name" value="NAD(P)-bd_dom"/>
</dbReference>
<dbReference type="PANTHER" id="PTHR43162">
    <property type="match status" value="1"/>
</dbReference>
<organism evidence="2 3">
    <name type="scientific">Lentilactobacillus kisonensis DSM 19906 = JCM 15041</name>
    <dbReference type="NCBI Taxonomy" id="1423766"/>
    <lineage>
        <taxon>Bacteria</taxon>
        <taxon>Bacillati</taxon>
        <taxon>Bacillota</taxon>
        <taxon>Bacilli</taxon>
        <taxon>Lactobacillales</taxon>
        <taxon>Lactobacillaceae</taxon>
        <taxon>Lentilactobacillus</taxon>
    </lineage>
</organism>
<name>A0A0R1NKC4_9LACO</name>
<dbReference type="AlphaFoldDB" id="A0A0R1NKC4"/>
<dbReference type="Proteomes" id="UP000051439">
    <property type="component" value="Unassembled WGS sequence"/>
</dbReference>
<sequence length="213" mass="23681">MTKYVVLAATGQIGQLTAQRLLDHSDADLVLFGHNADKRLSKFAGDRVSLVDGDLKDTDALKKAFAGADAVFLALVTSPDIIQPLIKTLDDSGVKRFIAMSIPDVYKEVAGPFQAWYREHTGLVWKTNYVDTVNAIENSDLNYVILRTTWLYNDPTKTEVNVTKKGEPFKDAQISREAVAKFAADLLTGKQDYHHESLGIGEPNTEWTKPSFY</sequence>
<evidence type="ECO:0000313" key="3">
    <source>
        <dbReference type="Proteomes" id="UP000051439"/>
    </source>
</evidence>
<proteinExistence type="predicted"/>
<evidence type="ECO:0000259" key="1">
    <source>
        <dbReference type="Pfam" id="PF13460"/>
    </source>
</evidence>
<keyword evidence="3" id="KW-1185">Reference proteome</keyword>
<dbReference type="Pfam" id="PF13460">
    <property type="entry name" value="NAD_binding_10"/>
    <property type="match status" value="1"/>
</dbReference>
<dbReference type="InterPro" id="IPR051604">
    <property type="entry name" value="Ergot_Alk_Oxidoreductase"/>
</dbReference>